<feature type="region of interest" description="Disordered" evidence="1">
    <location>
        <begin position="312"/>
        <end position="359"/>
    </location>
</feature>
<dbReference type="AlphaFoldDB" id="A0A2C5XHV4"/>
<evidence type="ECO:0008006" key="7">
    <source>
        <dbReference type="Google" id="ProtNLM"/>
    </source>
</evidence>
<feature type="region of interest" description="Disordered" evidence="1">
    <location>
        <begin position="69"/>
        <end position="211"/>
    </location>
</feature>
<keyword evidence="6" id="KW-1185">Reference proteome</keyword>
<feature type="domain" description="Rad26-like helical repeats" evidence="2">
    <location>
        <begin position="596"/>
        <end position="830"/>
    </location>
</feature>
<gene>
    <name evidence="5" type="ORF">CFIMG_007218RA00001</name>
</gene>
<feature type="region of interest" description="Disordered" evidence="1">
    <location>
        <begin position="371"/>
        <end position="402"/>
    </location>
</feature>
<feature type="compositionally biased region" description="Polar residues" evidence="1">
    <location>
        <begin position="116"/>
        <end position="179"/>
    </location>
</feature>
<dbReference type="InterPro" id="IPR048380">
    <property type="entry name" value="Rad26-like_N"/>
</dbReference>
<comment type="caution">
    <text evidence="5">The sequence shown here is derived from an EMBL/GenBank/DDBJ whole genome shotgun (WGS) entry which is preliminary data.</text>
</comment>
<dbReference type="Pfam" id="PF21046">
    <property type="entry name" value="Rad26-like_C"/>
    <property type="match status" value="1"/>
</dbReference>
<evidence type="ECO:0000313" key="6">
    <source>
        <dbReference type="Proteomes" id="UP000222788"/>
    </source>
</evidence>
<dbReference type="InterPro" id="IPR048379">
    <property type="entry name" value="Rad26-like_C"/>
</dbReference>
<dbReference type="Pfam" id="PF12331">
    <property type="entry name" value="Rad26-like_helical_rpts"/>
    <property type="match status" value="1"/>
</dbReference>
<feature type="compositionally biased region" description="Low complexity" evidence="1">
    <location>
        <begin position="102"/>
        <end position="115"/>
    </location>
</feature>
<feature type="domain" description="Rad26-like N-terminal" evidence="4">
    <location>
        <begin position="463"/>
        <end position="509"/>
    </location>
</feature>
<feature type="compositionally biased region" description="Low complexity" evidence="1">
    <location>
        <begin position="188"/>
        <end position="206"/>
    </location>
</feature>
<sequence length="980" mass="105832">MEFDEFDDDELDDLTDGALLELEQQAIQATQAQAVGSTQQPQSHAAAQSHAYSTKSAAPYAPYNYNALAPGSRHLPPQRNPAVSAMPMRPPPGGSVRPQLPPKQQQSVSGPVVSQLLNGSIRPQPTQFNRPHPTQYNRPQPTQFNRPQPTQYNRPQPTQYNRPQPTQYSRPSASQSNPNRPFVQPYPSQQTKSIQLSQQSQQPYQSRPAALHASQAYAPNSTLPLNVAEVDTSDALELQRRISLLTQQLNSAKGETAIVRSKLERTSKDHEVSLAAVRQRHDAQISTFKQTLEAAQTAEKIAKTELKFLQQELRDSDSRNRRPVGVRDNHQSGLSTVSTSTSTSLAGKPPTTPRKATKTWALADGFDDIDLAPSPGKRASRSVSGILPSGLERTPTKNKRKRNVLDSPVPQLDMEDHGDCGGQVDHVMLDGGNALSRAVSPEAGKQAAAVPVSVSVPVPSFDFLKLILDHEARVHCSTLESLFSYHLPSRPHASLGASILHSLPTMGSPTQPLQVLADFASHIISLLGACVDDEYPPPFEPLATILGFTLRLHTWSIVPALLPNIVPTIISALTQLFTNRSRRTSAPNTALGASVALLELLHLTALGCSVASDRPDKPPGALRRQLWSAMTRDVVVLGLSPRHWTLPGEIVLMLDILATSGLNESIGPISADMEPSKVAAVVFERITKLLTLDAQALTPGPTPHNHQPHNHVQQDNETEAQPAQLRAVHMAALHTLLAFSQSDFGIRSLAADPHVTRRVAIILTTAVEALYCVSGRTPCTIYSDADLRLDPSTDQGSVGSGSPALGFGAHELDETATVIDLAMSILYRLVTYGSSSTLLQGEASEAQSTRKAASSLAFDLRVKLSSHGYEELEQLIVALSRLNFADEELFYEARIDPETGDKAMRVLDFLVSPQEGSDIAALFYTQAEAEAEAEDGDEAETEAQAQGGGKDDGMKTGDKRVGPSTAANPGVAEVISIDDD</sequence>
<feature type="compositionally biased region" description="Basic and acidic residues" evidence="1">
    <location>
        <begin position="312"/>
        <end position="330"/>
    </location>
</feature>
<evidence type="ECO:0000259" key="2">
    <source>
        <dbReference type="Pfam" id="PF12331"/>
    </source>
</evidence>
<accession>A0A2C5XHV4</accession>
<evidence type="ECO:0000259" key="4">
    <source>
        <dbReference type="Pfam" id="PF21048"/>
    </source>
</evidence>
<dbReference type="Proteomes" id="UP000222788">
    <property type="component" value="Unassembled WGS sequence"/>
</dbReference>
<dbReference type="InterPro" id="IPR022093">
    <property type="entry name" value="Rad26-like_helical"/>
</dbReference>
<name>A0A2C5XHV4_9PEZI</name>
<reference evidence="5 6" key="2">
    <citation type="journal article" date="2013" name="IMA Fungus">
        <title>IMA Genome-F 1: Ceratocystis fimbriata: Draft nuclear genome sequence for the plant pathogen, Ceratocystis fimbriata.</title>
        <authorList>
            <person name="Wilken P.M."/>
            <person name="Steenkamp E.T."/>
            <person name="Wingfield M.J."/>
            <person name="de Beer Z.W."/>
            <person name="Wingfield B.D."/>
        </authorList>
    </citation>
    <scope>NUCLEOTIDE SEQUENCE [LARGE SCALE GENOMIC DNA]</scope>
    <source>
        <strain evidence="5 6">CBS 114723</strain>
    </source>
</reference>
<evidence type="ECO:0000313" key="5">
    <source>
        <dbReference type="EMBL" id="PHH55550.1"/>
    </source>
</evidence>
<dbReference type="Pfam" id="PF21048">
    <property type="entry name" value="Rad26-like_N"/>
    <property type="match status" value="1"/>
</dbReference>
<reference evidence="5 6" key="1">
    <citation type="journal article" date="2013" name="Fungal Biol.">
        <title>Analysis of microsatellite markers in the genome of the plant pathogen Ceratocystis fimbriata.</title>
        <authorList>
            <person name="Simpson M.C."/>
            <person name="Wilken P.M."/>
            <person name="Coetzee M.P."/>
            <person name="Wingfield M.J."/>
            <person name="Wingfield B.D."/>
        </authorList>
    </citation>
    <scope>NUCLEOTIDE SEQUENCE [LARGE SCALE GENOMIC DNA]</scope>
    <source>
        <strain evidence="5 6">CBS 114723</strain>
    </source>
</reference>
<evidence type="ECO:0000259" key="3">
    <source>
        <dbReference type="Pfam" id="PF21046"/>
    </source>
</evidence>
<proteinExistence type="predicted"/>
<feature type="compositionally biased region" description="Basic and acidic residues" evidence="1">
    <location>
        <begin position="949"/>
        <end position="961"/>
    </location>
</feature>
<feature type="compositionally biased region" description="Low complexity" evidence="1">
    <location>
        <begin position="335"/>
        <end position="344"/>
    </location>
</feature>
<feature type="domain" description="Rad26-like C-terminal" evidence="3">
    <location>
        <begin position="875"/>
        <end position="923"/>
    </location>
</feature>
<feature type="region of interest" description="Disordered" evidence="1">
    <location>
        <begin position="30"/>
        <end position="53"/>
    </location>
</feature>
<dbReference type="STRING" id="1035309.A0A2C5XHV4"/>
<evidence type="ECO:0000256" key="1">
    <source>
        <dbReference type="SAM" id="MobiDB-lite"/>
    </source>
</evidence>
<dbReference type="EMBL" id="APWK03000010">
    <property type="protein sequence ID" value="PHH55550.1"/>
    <property type="molecule type" value="Genomic_DNA"/>
</dbReference>
<protein>
    <recommendedName>
        <fullName evidence="7">DNA repair protein Rad26</fullName>
    </recommendedName>
</protein>
<dbReference type="OrthoDB" id="5245063at2759"/>
<organism evidence="5 6">
    <name type="scientific">Ceratocystis fimbriata CBS 114723</name>
    <dbReference type="NCBI Taxonomy" id="1035309"/>
    <lineage>
        <taxon>Eukaryota</taxon>
        <taxon>Fungi</taxon>
        <taxon>Dikarya</taxon>
        <taxon>Ascomycota</taxon>
        <taxon>Pezizomycotina</taxon>
        <taxon>Sordariomycetes</taxon>
        <taxon>Hypocreomycetidae</taxon>
        <taxon>Microascales</taxon>
        <taxon>Ceratocystidaceae</taxon>
        <taxon>Ceratocystis</taxon>
    </lineage>
</organism>
<feature type="region of interest" description="Disordered" evidence="1">
    <location>
        <begin position="929"/>
        <end position="980"/>
    </location>
</feature>
<feature type="compositionally biased region" description="Acidic residues" evidence="1">
    <location>
        <begin position="929"/>
        <end position="941"/>
    </location>
</feature>